<feature type="domain" description="ABC transporter" evidence="3">
    <location>
        <begin position="13"/>
        <end position="255"/>
    </location>
</feature>
<dbReference type="SMART" id="SM00382">
    <property type="entry name" value="AAA"/>
    <property type="match status" value="1"/>
</dbReference>
<keyword evidence="2" id="KW-0067">ATP-binding</keyword>
<proteinExistence type="predicted"/>
<evidence type="ECO:0000313" key="5">
    <source>
        <dbReference type="Proteomes" id="UP000016462"/>
    </source>
</evidence>
<keyword evidence="5" id="KW-1185">Reference proteome</keyword>
<dbReference type="InterPro" id="IPR050107">
    <property type="entry name" value="ABC_carbohydrate_import_ATPase"/>
</dbReference>
<dbReference type="RefSeq" id="WP_021010465.1">
    <property type="nucleotide sequence ID" value="NZ_ASHR01000024.1"/>
</dbReference>
<protein>
    <recommendedName>
        <fullName evidence="3">ABC transporter domain-containing protein</fullName>
    </recommendedName>
</protein>
<dbReference type="PANTHER" id="PTHR43790">
    <property type="entry name" value="CARBOHYDRATE TRANSPORT ATP-BINDING PROTEIN MG119-RELATED"/>
    <property type="match status" value="1"/>
</dbReference>
<dbReference type="PROSITE" id="PS00211">
    <property type="entry name" value="ABC_TRANSPORTER_1"/>
    <property type="match status" value="1"/>
</dbReference>
<dbReference type="InterPro" id="IPR027417">
    <property type="entry name" value="P-loop_NTPase"/>
</dbReference>
<dbReference type="InterPro" id="IPR003593">
    <property type="entry name" value="AAA+_ATPase"/>
</dbReference>
<name>U1LPE7_9MICO</name>
<dbReference type="Gene3D" id="3.40.50.300">
    <property type="entry name" value="P-loop containing nucleotide triphosphate hydrolases"/>
    <property type="match status" value="1"/>
</dbReference>
<dbReference type="AlphaFoldDB" id="U1LPE7"/>
<dbReference type="Pfam" id="PF00005">
    <property type="entry name" value="ABC_tran"/>
    <property type="match status" value="1"/>
</dbReference>
<dbReference type="SUPFAM" id="SSF52540">
    <property type="entry name" value="P-loop containing nucleoside triphosphate hydrolases"/>
    <property type="match status" value="1"/>
</dbReference>
<accession>U1LPE7</accession>
<dbReference type="GO" id="GO:0016887">
    <property type="term" value="F:ATP hydrolysis activity"/>
    <property type="evidence" value="ECO:0007669"/>
    <property type="project" value="InterPro"/>
</dbReference>
<evidence type="ECO:0000259" key="3">
    <source>
        <dbReference type="PROSITE" id="PS50893"/>
    </source>
</evidence>
<dbReference type="CDD" id="cd03216">
    <property type="entry name" value="ABC_Carb_Monos_I"/>
    <property type="match status" value="1"/>
</dbReference>
<dbReference type="EMBL" id="ASHR01000024">
    <property type="protein sequence ID" value="ERG64269.1"/>
    <property type="molecule type" value="Genomic_DNA"/>
</dbReference>
<reference evidence="4 5" key="1">
    <citation type="journal article" date="2013" name="Genome Announc.">
        <title>First draft genome sequence from a member of the genus agrococcus, isolated from modern microbialites.</title>
        <authorList>
            <person name="White R.A.III."/>
            <person name="Grassa C.J."/>
            <person name="Suttle C.A."/>
        </authorList>
    </citation>
    <scope>NUCLEOTIDE SEQUENCE [LARGE SCALE GENOMIC DNA]</scope>
    <source>
        <strain evidence="4 5">RW1</strain>
    </source>
</reference>
<dbReference type="InterPro" id="IPR017871">
    <property type="entry name" value="ABC_transporter-like_CS"/>
</dbReference>
<dbReference type="PANTHER" id="PTHR43790:SF8">
    <property type="entry name" value="SUGAR ABC TRANSPORTER ATP-BINDING PROTEIN"/>
    <property type="match status" value="1"/>
</dbReference>
<evidence type="ECO:0000256" key="1">
    <source>
        <dbReference type="ARBA" id="ARBA00022741"/>
    </source>
</evidence>
<comment type="caution">
    <text evidence="4">The sequence shown here is derived from an EMBL/GenBank/DDBJ whole genome shotgun (WGS) entry which is preliminary data.</text>
</comment>
<sequence length="260" mass="27914">MTTIDPSTADVVLRVTGVTKHYGHVQALRGVDMEVRRGEVVGLVGDNGAGKSTLIGVLSGATTPTEGAVEFEGEPVSLSSPSHARDLGIETVYQDLALALDLPIWANLHLGREQRRPGLLGALGFLDKKAMIASAEEELRTTRIRIGSVDARTSALSGGQRQAIAVARATARGSKLVLMDEPTAALGVEQQHRVGELVRHVADRDVPVILISHNLPQVRELCDRVLVMYRGRIVAELDPAIEGVESMIRWITGAALESER</sequence>
<gene>
    <name evidence="4" type="ORF">L332_07360</name>
</gene>
<organism evidence="4 5">
    <name type="scientific">Agrococcus pavilionensis RW1</name>
    <dbReference type="NCBI Taxonomy" id="1330458"/>
    <lineage>
        <taxon>Bacteria</taxon>
        <taxon>Bacillati</taxon>
        <taxon>Actinomycetota</taxon>
        <taxon>Actinomycetes</taxon>
        <taxon>Micrococcales</taxon>
        <taxon>Microbacteriaceae</taxon>
        <taxon>Agrococcus</taxon>
    </lineage>
</organism>
<dbReference type="GO" id="GO:0005524">
    <property type="term" value="F:ATP binding"/>
    <property type="evidence" value="ECO:0007669"/>
    <property type="project" value="UniProtKB-KW"/>
</dbReference>
<evidence type="ECO:0000256" key="2">
    <source>
        <dbReference type="ARBA" id="ARBA00022840"/>
    </source>
</evidence>
<evidence type="ECO:0000313" key="4">
    <source>
        <dbReference type="EMBL" id="ERG64269.1"/>
    </source>
</evidence>
<dbReference type="PROSITE" id="PS50893">
    <property type="entry name" value="ABC_TRANSPORTER_2"/>
    <property type="match status" value="1"/>
</dbReference>
<dbReference type="InterPro" id="IPR003439">
    <property type="entry name" value="ABC_transporter-like_ATP-bd"/>
</dbReference>
<dbReference type="Proteomes" id="UP000016462">
    <property type="component" value="Unassembled WGS sequence"/>
</dbReference>
<keyword evidence="1" id="KW-0547">Nucleotide-binding</keyword>